<comment type="caution">
    <text evidence="1">The sequence shown here is derived from an EMBL/GenBank/DDBJ whole genome shotgun (WGS) entry which is preliminary data.</text>
</comment>
<dbReference type="Gene3D" id="1.20.1070.10">
    <property type="entry name" value="Rhodopsin 7-helix transmembrane proteins"/>
    <property type="match status" value="1"/>
</dbReference>
<organism evidence="1 2">
    <name type="scientific">Rotaria sordida</name>
    <dbReference type="NCBI Taxonomy" id="392033"/>
    <lineage>
        <taxon>Eukaryota</taxon>
        <taxon>Metazoa</taxon>
        <taxon>Spiralia</taxon>
        <taxon>Gnathifera</taxon>
        <taxon>Rotifera</taxon>
        <taxon>Eurotatoria</taxon>
        <taxon>Bdelloidea</taxon>
        <taxon>Philodinida</taxon>
        <taxon>Philodinidae</taxon>
        <taxon>Rotaria</taxon>
    </lineage>
</organism>
<dbReference type="Gene3D" id="3.30.420.10">
    <property type="entry name" value="Ribonuclease H-like superfamily/Ribonuclease H"/>
    <property type="match status" value="1"/>
</dbReference>
<dbReference type="Pfam" id="PF01359">
    <property type="entry name" value="Transposase_1"/>
    <property type="match status" value="1"/>
</dbReference>
<dbReference type="OrthoDB" id="10033972at2759"/>
<accession>A0A814TM02</accession>
<dbReference type="SUPFAM" id="SSF81321">
    <property type="entry name" value="Family A G protein-coupled receptor-like"/>
    <property type="match status" value="1"/>
</dbReference>
<dbReference type="PANTHER" id="PTHR46060">
    <property type="entry name" value="MARINER MOS1 TRANSPOSASE-LIKE PROTEIN"/>
    <property type="match status" value="1"/>
</dbReference>
<reference evidence="1" key="1">
    <citation type="submission" date="2021-02" db="EMBL/GenBank/DDBJ databases">
        <authorList>
            <person name="Nowell W R."/>
        </authorList>
    </citation>
    <scope>NUCLEOTIDE SEQUENCE</scope>
</reference>
<evidence type="ECO:0000313" key="1">
    <source>
        <dbReference type="EMBL" id="CAF1161603.1"/>
    </source>
</evidence>
<dbReference type="InterPro" id="IPR036397">
    <property type="entry name" value="RNaseH_sf"/>
</dbReference>
<dbReference type="PANTHER" id="PTHR46060:SF1">
    <property type="entry name" value="MARINER MOS1 TRANSPOSASE-LIKE PROTEIN"/>
    <property type="match status" value="1"/>
</dbReference>
<dbReference type="InterPro" id="IPR052709">
    <property type="entry name" value="Transposase-MT_Hybrid"/>
</dbReference>
<sequence>MLLFQVLITTLISTPYFALAIYNAIAVVMFRNKLSPSALAIYNFAQDLSRLLHYTNPVITFYIYTLTGPKFRVEMKRCIQHGLKSVLTAIGLMRCLPLRAQQALLGQSSSNIYERMVVVYGDNVPSYTTVFEGARRFKDAQLTIEDDPKSGRPITTTNDQTIKVVKNLAIEDRRITIQQIADTLSILTGTVHDILHEQSHITKFCSRWVPHLLTPDQRHERVEACQELLACYSIEKNHFLFRIITGDELLFSYYQPESKRSSKQWKQAGSPPPTKLKQEKSTNKVLYSFFWNYKEIKKQRRDLISADVILHHDNAPANTSRHLVSSAILNLKYEMLRHPPYSPDLVPSDYFLFPILKDYHKSWMEIVLPKQEISLLSGT</sequence>
<dbReference type="InterPro" id="IPR001888">
    <property type="entry name" value="Transposase_1"/>
</dbReference>
<gene>
    <name evidence="1" type="ORF">RFH988_LOCUS22468</name>
</gene>
<evidence type="ECO:0000313" key="2">
    <source>
        <dbReference type="Proteomes" id="UP000663882"/>
    </source>
</evidence>
<dbReference type="GO" id="GO:0003676">
    <property type="term" value="F:nucleic acid binding"/>
    <property type="evidence" value="ECO:0007669"/>
    <property type="project" value="InterPro"/>
</dbReference>
<proteinExistence type="predicted"/>
<name>A0A814TM02_9BILA</name>
<dbReference type="EMBL" id="CAJNOO010001495">
    <property type="protein sequence ID" value="CAF1161603.1"/>
    <property type="molecule type" value="Genomic_DNA"/>
</dbReference>
<dbReference type="AlphaFoldDB" id="A0A814TM02"/>
<protein>
    <submittedName>
        <fullName evidence="1">Uncharacterized protein</fullName>
    </submittedName>
</protein>
<dbReference type="Proteomes" id="UP000663882">
    <property type="component" value="Unassembled WGS sequence"/>
</dbReference>